<feature type="compositionally biased region" description="Polar residues" evidence="1">
    <location>
        <begin position="130"/>
        <end position="144"/>
    </location>
</feature>
<accession>A0AAV8VFH5</accession>
<feature type="region of interest" description="Disordered" evidence="1">
    <location>
        <begin position="1"/>
        <end position="32"/>
    </location>
</feature>
<keyword evidence="3" id="KW-1185">Reference proteome</keyword>
<protein>
    <submittedName>
        <fullName evidence="2">Uncharacterized protein</fullName>
    </submittedName>
</protein>
<reference evidence="2 3" key="1">
    <citation type="journal article" date="2023" name="Insect Mol. Biol.">
        <title>Genome sequencing provides insights into the evolution of gene families encoding plant cell wall-degrading enzymes in longhorned beetles.</title>
        <authorList>
            <person name="Shin N.R."/>
            <person name="Okamura Y."/>
            <person name="Kirsch R."/>
            <person name="Pauchet Y."/>
        </authorList>
    </citation>
    <scope>NUCLEOTIDE SEQUENCE [LARGE SCALE GENOMIC DNA]</scope>
    <source>
        <strain evidence="2">EAD_L_NR</strain>
    </source>
</reference>
<evidence type="ECO:0000313" key="3">
    <source>
        <dbReference type="Proteomes" id="UP001159042"/>
    </source>
</evidence>
<sequence>MASSSSEKTPSGRKNRYLSGPQPGHPGSLETETCIGTLTGHRCARSSVRKQPRSSIFDKASVTPYLFCGVSPHKSSHTRGRGLRHPSADDPQEAEAPHSRRKMTFVNTRICEDNGGPMRSAAARKLMPVRQNSPQTEEGQNSPRSKPIKGKSPWDEVPFNKRCRHLGEKRRGGSVQNSLFPVPKSKIKLISCLAKTAIFSKMPLHFELCILLT</sequence>
<name>A0AAV8VFH5_9CUCU</name>
<dbReference type="AlphaFoldDB" id="A0AAV8VFH5"/>
<evidence type="ECO:0000313" key="2">
    <source>
        <dbReference type="EMBL" id="KAJ8912878.1"/>
    </source>
</evidence>
<organism evidence="2 3">
    <name type="scientific">Exocentrus adspersus</name>
    <dbReference type="NCBI Taxonomy" id="1586481"/>
    <lineage>
        <taxon>Eukaryota</taxon>
        <taxon>Metazoa</taxon>
        <taxon>Ecdysozoa</taxon>
        <taxon>Arthropoda</taxon>
        <taxon>Hexapoda</taxon>
        <taxon>Insecta</taxon>
        <taxon>Pterygota</taxon>
        <taxon>Neoptera</taxon>
        <taxon>Endopterygota</taxon>
        <taxon>Coleoptera</taxon>
        <taxon>Polyphaga</taxon>
        <taxon>Cucujiformia</taxon>
        <taxon>Chrysomeloidea</taxon>
        <taxon>Cerambycidae</taxon>
        <taxon>Lamiinae</taxon>
        <taxon>Acanthocinini</taxon>
        <taxon>Exocentrus</taxon>
    </lineage>
</organism>
<feature type="region of interest" description="Disordered" evidence="1">
    <location>
        <begin position="72"/>
        <end position="157"/>
    </location>
</feature>
<proteinExistence type="predicted"/>
<evidence type="ECO:0000256" key="1">
    <source>
        <dbReference type="SAM" id="MobiDB-lite"/>
    </source>
</evidence>
<feature type="compositionally biased region" description="Basic residues" evidence="1">
    <location>
        <begin position="74"/>
        <end position="84"/>
    </location>
</feature>
<dbReference type="Proteomes" id="UP001159042">
    <property type="component" value="Unassembled WGS sequence"/>
</dbReference>
<comment type="caution">
    <text evidence="2">The sequence shown here is derived from an EMBL/GenBank/DDBJ whole genome shotgun (WGS) entry which is preliminary data.</text>
</comment>
<gene>
    <name evidence="2" type="ORF">NQ315_014489</name>
</gene>
<dbReference type="EMBL" id="JANEYG010000109">
    <property type="protein sequence ID" value="KAJ8912878.1"/>
    <property type="molecule type" value="Genomic_DNA"/>
</dbReference>